<dbReference type="InterPro" id="IPR010129">
    <property type="entry name" value="T1SS_HlyD"/>
</dbReference>
<evidence type="ECO:0000256" key="10">
    <source>
        <dbReference type="SAM" id="Coils"/>
    </source>
</evidence>
<dbReference type="Pfam" id="PF25994">
    <property type="entry name" value="HH_AprE"/>
    <property type="match status" value="1"/>
</dbReference>
<feature type="domain" description="AprE-like beta-barrel" evidence="12">
    <location>
        <begin position="320"/>
        <end position="408"/>
    </location>
</feature>
<keyword evidence="10" id="KW-0175">Coiled coil</keyword>
<dbReference type="Pfam" id="PF26002">
    <property type="entry name" value="Beta-barrel_AprE"/>
    <property type="match status" value="1"/>
</dbReference>
<accession>A0ABT9DW25</accession>
<dbReference type="EMBL" id="JAUTWS010000005">
    <property type="protein sequence ID" value="MDO9708000.1"/>
    <property type="molecule type" value="Genomic_DNA"/>
</dbReference>
<evidence type="ECO:0000256" key="9">
    <source>
        <dbReference type="RuleBase" id="RU365093"/>
    </source>
</evidence>
<organism evidence="13 14">
    <name type="scientific">Paracraurococcus lichenis</name>
    <dbReference type="NCBI Taxonomy" id="3064888"/>
    <lineage>
        <taxon>Bacteria</taxon>
        <taxon>Pseudomonadati</taxon>
        <taxon>Pseudomonadota</taxon>
        <taxon>Alphaproteobacteria</taxon>
        <taxon>Acetobacterales</taxon>
        <taxon>Roseomonadaceae</taxon>
        <taxon>Paracraurococcus</taxon>
    </lineage>
</organism>
<feature type="domain" description="AprE-like long alpha-helical hairpin" evidence="11">
    <location>
        <begin position="98"/>
        <end position="275"/>
    </location>
</feature>
<keyword evidence="8" id="KW-0472">Membrane</keyword>
<comment type="caution">
    <text evidence="13">The sequence shown here is derived from an EMBL/GenBank/DDBJ whole genome shotgun (WGS) entry which is preliminary data.</text>
</comment>
<evidence type="ECO:0000256" key="1">
    <source>
        <dbReference type="ARBA" id="ARBA00004377"/>
    </source>
</evidence>
<dbReference type="PANTHER" id="PTHR30386:SF26">
    <property type="entry name" value="TRANSPORT PROTEIN COMB"/>
    <property type="match status" value="1"/>
</dbReference>
<protein>
    <recommendedName>
        <fullName evidence="9">Membrane fusion protein (MFP) family protein</fullName>
    </recommendedName>
</protein>
<keyword evidence="5 9" id="KW-0997">Cell inner membrane</keyword>
<evidence type="ECO:0000313" key="14">
    <source>
        <dbReference type="Proteomes" id="UP001243009"/>
    </source>
</evidence>
<evidence type="ECO:0000256" key="2">
    <source>
        <dbReference type="ARBA" id="ARBA00009477"/>
    </source>
</evidence>
<evidence type="ECO:0000256" key="8">
    <source>
        <dbReference type="ARBA" id="ARBA00023136"/>
    </source>
</evidence>
<dbReference type="Proteomes" id="UP001243009">
    <property type="component" value="Unassembled WGS sequence"/>
</dbReference>
<dbReference type="PRINTS" id="PR01490">
    <property type="entry name" value="RTXTOXIND"/>
</dbReference>
<dbReference type="Gene3D" id="2.40.50.100">
    <property type="match status" value="1"/>
</dbReference>
<reference evidence="13 14" key="1">
    <citation type="submission" date="2023-08" db="EMBL/GenBank/DDBJ databases">
        <title>The draft genome sequence of Paracraurococcus sp. LOR1-02.</title>
        <authorList>
            <person name="Kingkaew E."/>
            <person name="Tanasupawat S."/>
        </authorList>
    </citation>
    <scope>NUCLEOTIDE SEQUENCE [LARGE SCALE GENOMIC DNA]</scope>
    <source>
        <strain evidence="13 14">LOR1-02</strain>
    </source>
</reference>
<evidence type="ECO:0000256" key="3">
    <source>
        <dbReference type="ARBA" id="ARBA00022448"/>
    </source>
</evidence>
<dbReference type="PANTHER" id="PTHR30386">
    <property type="entry name" value="MEMBRANE FUSION SUBUNIT OF EMRAB-TOLC MULTIDRUG EFFLUX PUMP"/>
    <property type="match status" value="1"/>
</dbReference>
<name>A0ABT9DW25_9PROT</name>
<keyword evidence="14" id="KW-1185">Reference proteome</keyword>
<evidence type="ECO:0000259" key="11">
    <source>
        <dbReference type="Pfam" id="PF25994"/>
    </source>
</evidence>
<dbReference type="InterPro" id="IPR050739">
    <property type="entry name" value="MFP"/>
</dbReference>
<feature type="coiled-coil region" evidence="10">
    <location>
        <begin position="221"/>
        <end position="277"/>
    </location>
</feature>
<dbReference type="InterPro" id="IPR058982">
    <property type="entry name" value="Beta-barrel_AprE"/>
</dbReference>
<proteinExistence type="inferred from homology"/>
<keyword evidence="6" id="KW-0812">Transmembrane</keyword>
<sequence length="431" mass="46296">MNLALSLHPAAQAVLDRRLPLPLRSVFYPLGALIAGALAWSSSAQLDRVVTAPGRVVTVERPMVVQPFERGVVRAIEVVPGQRVQRGQVLATLDPTLAEAAAGELEHRHALLAVQVARLSAEMEGQAYAPAAPEAAAALEARLSAQRLAEQATRLAGFEASDRRLRTRIGSLAAQLRAQGARLAIARDVEGMRQELRARDAGTRLSLLDAQTARFDLEAQIETTRGELADAARQLEGLAAERDAYRHGWRRETAERLIEARRDLEVLAQQLAAAERRRALVVLRAPADGIVLEVGRRSVGSVVQEAETLVTLVPAATALEAEVELGPADSGHVHPGAEARVKLSALSFQRHGMLQGAVRVVDADALPSGAGQPVHHARVALDSTLLPDAPAGFRLLPGMAVSAEVKVGTRTVLSYFLEPVLRVRREGLRER</sequence>
<dbReference type="NCBIfam" id="TIGR01843">
    <property type="entry name" value="type_I_hlyD"/>
    <property type="match status" value="1"/>
</dbReference>
<evidence type="ECO:0000256" key="5">
    <source>
        <dbReference type="ARBA" id="ARBA00022519"/>
    </source>
</evidence>
<evidence type="ECO:0000256" key="4">
    <source>
        <dbReference type="ARBA" id="ARBA00022475"/>
    </source>
</evidence>
<evidence type="ECO:0000256" key="7">
    <source>
        <dbReference type="ARBA" id="ARBA00022989"/>
    </source>
</evidence>
<evidence type="ECO:0000256" key="6">
    <source>
        <dbReference type="ARBA" id="ARBA00022692"/>
    </source>
</evidence>
<keyword evidence="7" id="KW-1133">Transmembrane helix</keyword>
<dbReference type="InterPro" id="IPR058781">
    <property type="entry name" value="HH_AprE-like"/>
</dbReference>
<evidence type="ECO:0000313" key="13">
    <source>
        <dbReference type="EMBL" id="MDO9708000.1"/>
    </source>
</evidence>
<dbReference type="RefSeq" id="WP_305102871.1">
    <property type="nucleotide sequence ID" value="NZ_JAUTWS010000005.1"/>
</dbReference>
<comment type="subcellular location">
    <subcellularLocation>
        <location evidence="1 9">Cell inner membrane</location>
        <topology evidence="1 9">Single-pass membrane protein</topology>
    </subcellularLocation>
</comment>
<comment type="similarity">
    <text evidence="2 9">Belongs to the membrane fusion protein (MFP) (TC 8.A.1) family.</text>
</comment>
<keyword evidence="3 9" id="KW-0813">Transport</keyword>
<keyword evidence="4 9" id="KW-1003">Cell membrane</keyword>
<evidence type="ECO:0000259" key="12">
    <source>
        <dbReference type="Pfam" id="PF26002"/>
    </source>
</evidence>
<gene>
    <name evidence="13" type="ORF">Q7A36_06575</name>
</gene>